<dbReference type="Proteomes" id="UP000239203">
    <property type="component" value="Unassembled WGS sequence"/>
</dbReference>
<protein>
    <submittedName>
        <fullName evidence="1">Uncharacterized protein</fullName>
    </submittedName>
</protein>
<dbReference type="EMBL" id="PTIX01000002">
    <property type="protein sequence ID" value="PPK70261.1"/>
    <property type="molecule type" value="Genomic_DNA"/>
</dbReference>
<evidence type="ECO:0000313" key="1">
    <source>
        <dbReference type="EMBL" id="PPK70261.1"/>
    </source>
</evidence>
<reference evidence="1 2" key="1">
    <citation type="submission" date="2018-02" db="EMBL/GenBank/DDBJ databases">
        <title>Genomic Encyclopedia of Archaeal and Bacterial Type Strains, Phase II (KMG-II): from individual species to whole genera.</title>
        <authorList>
            <person name="Goeker M."/>
        </authorList>
    </citation>
    <scope>NUCLEOTIDE SEQUENCE [LARGE SCALE GENOMIC DNA]</scope>
    <source>
        <strain evidence="1 2">YU 961-1</strain>
    </source>
</reference>
<sequence>MRRLLLAWGTGYVTGVVVANVYRRWRRRGFYPRARDRFMSPSDTWTVEDHRDYTRFCRRWDRVNSARETCRNLMSRATLGVYQPEDLD</sequence>
<organism evidence="1 2">
    <name type="scientific">Actinokineospora auranticolor</name>
    <dbReference type="NCBI Taxonomy" id="155976"/>
    <lineage>
        <taxon>Bacteria</taxon>
        <taxon>Bacillati</taxon>
        <taxon>Actinomycetota</taxon>
        <taxon>Actinomycetes</taxon>
        <taxon>Pseudonocardiales</taxon>
        <taxon>Pseudonocardiaceae</taxon>
        <taxon>Actinokineospora</taxon>
    </lineage>
</organism>
<evidence type="ECO:0000313" key="2">
    <source>
        <dbReference type="Proteomes" id="UP000239203"/>
    </source>
</evidence>
<accession>A0A2S6GYM7</accession>
<gene>
    <name evidence="1" type="ORF">CLV40_102172</name>
</gene>
<proteinExistence type="predicted"/>
<keyword evidence="2" id="KW-1185">Reference proteome</keyword>
<comment type="caution">
    <text evidence="1">The sequence shown here is derived from an EMBL/GenBank/DDBJ whole genome shotgun (WGS) entry which is preliminary data.</text>
</comment>
<dbReference type="AlphaFoldDB" id="A0A2S6GYM7"/>
<name>A0A2S6GYM7_9PSEU</name>